<dbReference type="GO" id="GO:0033588">
    <property type="term" value="C:elongator holoenzyme complex"/>
    <property type="evidence" value="ECO:0007669"/>
    <property type="project" value="InterPro"/>
</dbReference>
<comment type="caution">
    <text evidence="7">The sequence shown here is derived from an EMBL/GenBank/DDBJ whole genome shotgun (WGS) entry which is preliminary data.</text>
</comment>
<dbReference type="Gene3D" id="2.130.10.10">
    <property type="entry name" value="YVTN repeat-like/Quinoprotein amine dehydrogenase"/>
    <property type="match status" value="1"/>
</dbReference>
<dbReference type="InterPro" id="IPR036322">
    <property type="entry name" value="WD40_repeat_dom_sf"/>
</dbReference>
<evidence type="ECO:0000256" key="3">
    <source>
        <dbReference type="ARBA" id="ARBA00022490"/>
    </source>
</evidence>
<dbReference type="InterPro" id="IPR037289">
    <property type="entry name" value="Elp2"/>
</dbReference>
<keyword evidence="4" id="KW-0853">WD repeat</keyword>
<dbReference type="Proteomes" id="UP000037510">
    <property type="component" value="Unassembled WGS sequence"/>
</dbReference>
<evidence type="ECO:0000313" key="8">
    <source>
        <dbReference type="Proteomes" id="UP000037510"/>
    </source>
</evidence>
<protein>
    <submittedName>
        <fullName evidence="7">Uncharacterized protein</fullName>
    </submittedName>
</protein>
<dbReference type="GO" id="GO:0005737">
    <property type="term" value="C:cytoplasm"/>
    <property type="evidence" value="ECO:0007669"/>
    <property type="project" value="UniProtKB-SubCell"/>
</dbReference>
<name>A0A0L7K334_OPEBR</name>
<dbReference type="PANTHER" id="PTHR44111:SF1">
    <property type="entry name" value="ELONGATOR COMPLEX PROTEIN 2"/>
    <property type="match status" value="1"/>
</dbReference>
<evidence type="ECO:0000256" key="5">
    <source>
        <dbReference type="ARBA" id="ARBA00022737"/>
    </source>
</evidence>
<sequence>TYIRLWRIQAHSSEEAIDISVEKKVFQAYEEQWEVKLEAVLAGHEGWVYGVQWHPPLPEPSGAWVERVRLGEVGGSGLGFYGSRYGPGGEVLAHGYNGSFHIWSCCKLARPQVHGYDMQSLALVNGTKFASAAEEKVIRVFEAPTNFIHNFANITGEVLEERSDR</sequence>
<evidence type="ECO:0000256" key="4">
    <source>
        <dbReference type="ARBA" id="ARBA00022574"/>
    </source>
</evidence>
<proteinExistence type="predicted"/>
<feature type="non-terminal residue" evidence="7">
    <location>
        <position position="165"/>
    </location>
</feature>
<dbReference type="EMBL" id="JTDY01013828">
    <property type="protein sequence ID" value="KOB52089.1"/>
    <property type="molecule type" value="Genomic_DNA"/>
</dbReference>
<dbReference type="SUPFAM" id="SSF50978">
    <property type="entry name" value="WD40 repeat-like"/>
    <property type="match status" value="1"/>
</dbReference>
<feature type="non-terminal residue" evidence="7">
    <location>
        <position position="1"/>
    </location>
</feature>
<gene>
    <name evidence="7" type="ORF">OBRU01_26547</name>
</gene>
<dbReference type="InterPro" id="IPR015943">
    <property type="entry name" value="WD40/YVTN_repeat-like_dom_sf"/>
</dbReference>
<dbReference type="PANTHER" id="PTHR44111">
    <property type="entry name" value="ELONGATOR COMPLEX PROTEIN 2"/>
    <property type="match status" value="1"/>
</dbReference>
<keyword evidence="3" id="KW-0963">Cytoplasm</keyword>
<keyword evidence="8" id="KW-1185">Reference proteome</keyword>
<evidence type="ECO:0000256" key="2">
    <source>
        <dbReference type="ARBA" id="ARBA00004496"/>
    </source>
</evidence>
<dbReference type="AlphaFoldDB" id="A0A0L7K334"/>
<accession>A0A0L7K334</accession>
<keyword evidence="6" id="KW-0539">Nucleus</keyword>
<dbReference type="STRING" id="104452.A0A0L7K334"/>
<comment type="subcellular location">
    <subcellularLocation>
        <location evidence="2">Cytoplasm</location>
    </subcellularLocation>
    <subcellularLocation>
        <location evidence="1">Nucleus</location>
    </subcellularLocation>
</comment>
<dbReference type="GO" id="GO:0005634">
    <property type="term" value="C:nucleus"/>
    <property type="evidence" value="ECO:0007669"/>
    <property type="project" value="UniProtKB-SubCell"/>
</dbReference>
<organism evidence="7 8">
    <name type="scientific">Operophtera brumata</name>
    <name type="common">Winter moth</name>
    <name type="synonym">Phalaena brumata</name>
    <dbReference type="NCBI Taxonomy" id="104452"/>
    <lineage>
        <taxon>Eukaryota</taxon>
        <taxon>Metazoa</taxon>
        <taxon>Ecdysozoa</taxon>
        <taxon>Arthropoda</taxon>
        <taxon>Hexapoda</taxon>
        <taxon>Insecta</taxon>
        <taxon>Pterygota</taxon>
        <taxon>Neoptera</taxon>
        <taxon>Endopterygota</taxon>
        <taxon>Lepidoptera</taxon>
        <taxon>Glossata</taxon>
        <taxon>Ditrysia</taxon>
        <taxon>Geometroidea</taxon>
        <taxon>Geometridae</taxon>
        <taxon>Larentiinae</taxon>
        <taxon>Operophtera</taxon>
    </lineage>
</organism>
<keyword evidence="5" id="KW-0677">Repeat</keyword>
<evidence type="ECO:0000313" key="7">
    <source>
        <dbReference type="EMBL" id="KOB52089.1"/>
    </source>
</evidence>
<evidence type="ECO:0000256" key="6">
    <source>
        <dbReference type="ARBA" id="ARBA00023242"/>
    </source>
</evidence>
<reference evidence="7 8" key="1">
    <citation type="journal article" date="2015" name="Genome Biol. Evol.">
        <title>The genome of winter moth (Operophtera brumata) provides a genomic perspective on sexual dimorphism and phenology.</title>
        <authorList>
            <person name="Derks M.F."/>
            <person name="Smit S."/>
            <person name="Salis L."/>
            <person name="Schijlen E."/>
            <person name="Bossers A."/>
            <person name="Mateman C."/>
            <person name="Pijl A.S."/>
            <person name="de Ridder D."/>
            <person name="Groenen M.A."/>
            <person name="Visser M.E."/>
            <person name="Megens H.J."/>
        </authorList>
    </citation>
    <scope>NUCLEOTIDE SEQUENCE [LARGE SCALE GENOMIC DNA]</scope>
    <source>
        <strain evidence="7">WM2013NL</strain>
        <tissue evidence="7">Head and thorax</tissue>
    </source>
</reference>
<dbReference type="GO" id="GO:0002098">
    <property type="term" value="P:tRNA wobble uridine modification"/>
    <property type="evidence" value="ECO:0007669"/>
    <property type="project" value="InterPro"/>
</dbReference>
<evidence type="ECO:0000256" key="1">
    <source>
        <dbReference type="ARBA" id="ARBA00004123"/>
    </source>
</evidence>